<comment type="caution">
    <text evidence="2">The sequence shown here is derived from an EMBL/GenBank/DDBJ whole genome shotgun (WGS) entry which is preliminary data.</text>
</comment>
<name>A0A8H4J265_9PEZI</name>
<keyword evidence="3" id="KW-1185">Reference proteome</keyword>
<organism evidence="2 3">
    <name type="scientific">Botryosphaeria dothidea</name>
    <dbReference type="NCBI Taxonomy" id="55169"/>
    <lineage>
        <taxon>Eukaryota</taxon>
        <taxon>Fungi</taxon>
        <taxon>Dikarya</taxon>
        <taxon>Ascomycota</taxon>
        <taxon>Pezizomycotina</taxon>
        <taxon>Dothideomycetes</taxon>
        <taxon>Dothideomycetes incertae sedis</taxon>
        <taxon>Botryosphaeriales</taxon>
        <taxon>Botryosphaeriaceae</taxon>
        <taxon>Botryosphaeria</taxon>
    </lineage>
</organism>
<reference evidence="2" key="1">
    <citation type="submission" date="2020-04" db="EMBL/GenBank/DDBJ databases">
        <title>Genome Assembly and Annotation of Botryosphaeria dothidea sdau 11-99, a Latent Pathogen of Apple Fruit Ring Rot in China.</title>
        <authorList>
            <person name="Yu C."/>
            <person name="Diao Y."/>
            <person name="Lu Q."/>
            <person name="Zhao J."/>
            <person name="Cui S."/>
            <person name="Peng C."/>
            <person name="He B."/>
            <person name="Liu H."/>
        </authorList>
    </citation>
    <scope>NUCLEOTIDE SEQUENCE [LARGE SCALE GENOMIC DNA]</scope>
    <source>
        <strain evidence="2">Sdau11-99</strain>
    </source>
</reference>
<gene>
    <name evidence="2" type="ORF">GTA08_BOTSDO13019</name>
</gene>
<evidence type="ECO:0000259" key="1">
    <source>
        <dbReference type="Pfam" id="PF14832"/>
    </source>
</evidence>
<dbReference type="InterPro" id="IPR014347">
    <property type="entry name" value="Tautomerase/MIF_sf"/>
</dbReference>
<feature type="domain" description="Tautomerase cis-CaaD-like" evidence="1">
    <location>
        <begin position="1"/>
        <end position="136"/>
    </location>
</feature>
<proteinExistence type="predicted"/>
<dbReference type="Pfam" id="PF14832">
    <property type="entry name" value="Tautomerase_3"/>
    <property type="match status" value="1"/>
</dbReference>
<sequence length="147" mass="17048">MPLWLFTHSAGVFTPEDKQDLAKAITRLYTRVGLPEFYVNVQFFERGPYDIFCGEESPKKFTTISIYHVARTFGTEAHRDKFLEKADQILNPRMKAKGMSWEYFIQESPREYWKINGIIPPPTGSDLEKKWLAANKPVEEGETKAKL</sequence>
<dbReference type="AlphaFoldDB" id="A0A8H4J265"/>
<protein>
    <recommendedName>
        <fullName evidence="1">Tautomerase cis-CaaD-like domain-containing protein</fullName>
    </recommendedName>
</protein>
<dbReference type="EMBL" id="WWBZ02000009">
    <property type="protein sequence ID" value="KAF4311700.1"/>
    <property type="molecule type" value="Genomic_DNA"/>
</dbReference>
<dbReference type="Gene3D" id="3.30.429.10">
    <property type="entry name" value="Macrophage Migration Inhibitory Factor"/>
    <property type="match status" value="1"/>
</dbReference>
<evidence type="ECO:0000313" key="3">
    <source>
        <dbReference type="Proteomes" id="UP000572817"/>
    </source>
</evidence>
<dbReference type="OrthoDB" id="2129288at2759"/>
<accession>A0A8H4J265</accession>
<evidence type="ECO:0000313" key="2">
    <source>
        <dbReference type="EMBL" id="KAF4311700.1"/>
    </source>
</evidence>
<dbReference type="Proteomes" id="UP000572817">
    <property type="component" value="Unassembled WGS sequence"/>
</dbReference>
<dbReference type="InterPro" id="IPR028116">
    <property type="entry name" value="Cis-CaaD-like"/>
</dbReference>